<dbReference type="Proteomes" id="UP000095546">
    <property type="component" value="Unassembled WGS sequence"/>
</dbReference>
<sequence>MHHADQYFQPGDDIEYYDPNHDWYVQNWEGEDIPGTSWLKIEDNDDRTDK</sequence>
<evidence type="ECO:0000313" key="1">
    <source>
        <dbReference type="EMBL" id="CUO08032.1"/>
    </source>
</evidence>
<organism evidence="1 2">
    <name type="scientific">Mitsuokella jalaludinii</name>
    <dbReference type="NCBI Taxonomy" id="187979"/>
    <lineage>
        <taxon>Bacteria</taxon>
        <taxon>Bacillati</taxon>
        <taxon>Bacillota</taxon>
        <taxon>Negativicutes</taxon>
        <taxon>Selenomonadales</taxon>
        <taxon>Selenomonadaceae</taxon>
        <taxon>Mitsuokella</taxon>
    </lineage>
</organism>
<keyword evidence="2" id="KW-1185">Reference proteome</keyword>
<protein>
    <submittedName>
        <fullName evidence="1">Uncharacterized protein</fullName>
    </submittedName>
</protein>
<evidence type="ECO:0000313" key="2">
    <source>
        <dbReference type="Proteomes" id="UP000095546"/>
    </source>
</evidence>
<dbReference type="EMBL" id="CYYU01000025">
    <property type="protein sequence ID" value="CUO08032.1"/>
    <property type="molecule type" value="Genomic_DNA"/>
</dbReference>
<proteinExistence type="predicted"/>
<name>A0A174C3P2_9FIRM</name>
<reference evidence="1 2" key="1">
    <citation type="submission" date="2015-09" db="EMBL/GenBank/DDBJ databases">
        <authorList>
            <consortium name="Pathogen Informatics"/>
        </authorList>
    </citation>
    <scope>NUCLEOTIDE SEQUENCE [LARGE SCALE GENOMIC DNA]</scope>
    <source>
        <strain evidence="1 2">2789STDY5608828</strain>
    </source>
</reference>
<gene>
    <name evidence="1" type="ORF">ERS852385_02084</name>
</gene>
<accession>A0A174C3P2</accession>
<dbReference type="AlphaFoldDB" id="A0A174C3P2"/>